<dbReference type="RefSeq" id="WP_404667317.1">
    <property type="nucleotide sequence ID" value="NZ_JBIYEZ010000004.1"/>
</dbReference>
<proteinExistence type="predicted"/>
<reference evidence="2 3" key="1">
    <citation type="submission" date="2023-07" db="EMBL/GenBank/DDBJ databases">
        <title>Sorghum-associated microbial communities from plants grown in Nebraska, USA.</title>
        <authorList>
            <person name="Schachtman D."/>
        </authorList>
    </citation>
    <scope>NUCLEOTIDE SEQUENCE [LARGE SCALE GENOMIC DNA]</scope>
    <source>
        <strain evidence="2 3">BE316</strain>
    </source>
</reference>
<feature type="chain" id="PRO_5045724763" description="Exo-alpha-sialidase" evidence="1">
    <location>
        <begin position="29"/>
        <end position="419"/>
    </location>
</feature>
<dbReference type="InterPro" id="IPR036278">
    <property type="entry name" value="Sialidase_sf"/>
</dbReference>
<comment type="caution">
    <text evidence="2">The sequence shown here is derived from an EMBL/GenBank/DDBJ whole genome shotgun (WGS) entry which is preliminary data.</text>
</comment>
<evidence type="ECO:0000313" key="3">
    <source>
        <dbReference type="Proteomes" id="UP001180825"/>
    </source>
</evidence>
<gene>
    <name evidence="2" type="ORF">J2X21_004502</name>
</gene>
<organism evidence="2 3">
    <name type="scientific">Roseateles asaccharophilus</name>
    <dbReference type="NCBI Taxonomy" id="582607"/>
    <lineage>
        <taxon>Bacteria</taxon>
        <taxon>Pseudomonadati</taxon>
        <taxon>Pseudomonadota</taxon>
        <taxon>Betaproteobacteria</taxon>
        <taxon>Burkholderiales</taxon>
        <taxon>Sphaerotilaceae</taxon>
        <taxon>Roseateles</taxon>
    </lineage>
</organism>
<dbReference type="SUPFAM" id="SSF50939">
    <property type="entry name" value="Sialidases"/>
    <property type="match status" value="1"/>
</dbReference>
<dbReference type="Proteomes" id="UP001180825">
    <property type="component" value="Unassembled WGS sequence"/>
</dbReference>
<dbReference type="PANTHER" id="PTHR38792">
    <property type="entry name" value="BNR/ASP-BOX REPEAT DOMAIN PROTEIN (AFU_ORTHOLOGUE AFUA_7G06430)-RELATED"/>
    <property type="match status" value="1"/>
</dbReference>
<dbReference type="EMBL" id="JAVDXV010000009">
    <property type="protein sequence ID" value="MDR7335337.1"/>
    <property type="molecule type" value="Genomic_DNA"/>
</dbReference>
<dbReference type="CDD" id="cd15482">
    <property type="entry name" value="Sialidase_non-viral"/>
    <property type="match status" value="1"/>
</dbReference>
<keyword evidence="3" id="KW-1185">Reference proteome</keyword>
<feature type="signal peptide" evidence="1">
    <location>
        <begin position="1"/>
        <end position="28"/>
    </location>
</feature>
<dbReference type="PROSITE" id="PS51257">
    <property type="entry name" value="PROKAR_LIPOPROTEIN"/>
    <property type="match status" value="1"/>
</dbReference>
<evidence type="ECO:0000256" key="1">
    <source>
        <dbReference type="SAM" id="SignalP"/>
    </source>
</evidence>
<dbReference type="PANTHER" id="PTHR38792:SF3">
    <property type="entry name" value="BNR_ASP-BOX REPEAT DOMAIN PROTEIN (AFU_ORTHOLOGUE AFUA_7G06430)-RELATED"/>
    <property type="match status" value="1"/>
</dbReference>
<keyword evidence="1" id="KW-0732">Signal</keyword>
<protein>
    <recommendedName>
        <fullName evidence="4">Exo-alpha-sialidase</fullName>
    </recommendedName>
</protein>
<sequence>MSLLMKLWQKLAVLTTMLPTLLLIGACASCGGGGGSSPTTPTEPPPPPPVRTGTLLNGDAEAFYPRLIRLAHQADASLNGAVIASTIAFPGGQGQGRIFISRDDGSSFALQGSVTDATWPKGLCCGSIYELPSTVGVLAKGTLLWSASVGQDTPGTPMKHPIYRSTDAGKTWTALNAHCGIAREPRGGEGTGIWEPEFLVTKDGQLACMYSDETDDGASQVLKIMNTADGVTWTAPRLLVAAVKPTDRPGMAVTSRLGDGSYLLSYEFCSTAGLDCRTYLKRSADGLNWGDPADKGFEPKTAAGQWFRHAPTHVWLPAQQRIALVGQILNDAGGGPDAAGNGGTIFISSTADGSGAWTTMAAPVKPLAPPTATNWCQNYSSPLLPSADGKQLLMLASDFETVNGAQACRTRFAKGALPS</sequence>
<name>A0ABU2AFU2_9BURK</name>
<evidence type="ECO:0008006" key="4">
    <source>
        <dbReference type="Google" id="ProtNLM"/>
    </source>
</evidence>
<dbReference type="Gene3D" id="2.120.10.10">
    <property type="match status" value="1"/>
</dbReference>
<accession>A0ABU2AFU2</accession>
<evidence type="ECO:0000313" key="2">
    <source>
        <dbReference type="EMBL" id="MDR7335337.1"/>
    </source>
</evidence>